<sequence>MEIPKNDRNGMGVNRMKWFRTAGVLCLTLMLIAGCRLIEEKREAEQDSTPVSSAKQVPYSSFSLRVSYGAGEHNRYEGLYERKSGHEKADIRDKLSGVHREGEEALDEMKMILGELAVNSRMQESEVVRQVLSAFNLDSRYDHFYLKLKKNNGEMTEIKK</sequence>
<evidence type="ECO:0008006" key="3">
    <source>
        <dbReference type="Google" id="ProtNLM"/>
    </source>
</evidence>
<dbReference type="KEGG" id="bqy:MUS_3599"/>
<reference evidence="1 2" key="1">
    <citation type="journal article" date="2012" name="J. Biotechnol.">
        <title>Genome sequence of the plant growth promoting strain Bacillus amyloliquefaciens subsp. plantarum B9601-Y2 and expression of mersacidin and other secondary metabolites.</title>
        <authorList>
            <person name="He P."/>
            <person name="Hao K."/>
            <person name="Blom J."/>
            <person name="Ruckert C."/>
            <person name="Vater J."/>
            <person name="Mao Z."/>
            <person name="Wu Y."/>
            <person name="Hou M."/>
            <person name="He P."/>
            <person name="He Y."/>
            <person name="Borriss R."/>
        </authorList>
    </citation>
    <scope>NUCLEOTIDE SEQUENCE [LARGE SCALE GENOMIC DNA]</scope>
    <source>
        <strain evidence="1">Y2</strain>
    </source>
</reference>
<name>I2C9Z5_BACAY</name>
<accession>I2C9Z5</accession>
<dbReference type="HOGENOM" id="CLU_1755189_0_0_9"/>
<gene>
    <name evidence="1" type="ORF">MUS_3599</name>
</gene>
<protein>
    <recommendedName>
        <fullName evidence="3">YusW-like protein</fullName>
    </recommendedName>
</protein>
<organism evidence="1 2">
    <name type="scientific">Bacillus amyloliquefaciens (strain Y2)</name>
    <name type="common">Bacillus amyloliquefaciens subsp. plantarum (strain B9601-Y2)</name>
    <dbReference type="NCBI Taxonomy" id="1155777"/>
    <lineage>
        <taxon>Bacteria</taxon>
        <taxon>Bacillati</taxon>
        <taxon>Bacillota</taxon>
        <taxon>Bacilli</taxon>
        <taxon>Bacillales</taxon>
        <taxon>Bacillaceae</taxon>
        <taxon>Bacillus</taxon>
        <taxon>Bacillus amyloliquefaciens group</taxon>
    </lineage>
</organism>
<dbReference type="PROSITE" id="PS51257">
    <property type="entry name" value="PROKAR_LIPOPROTEIN"/>
    <property type="match status" value="1"/>
</dbReference>
<dbReference type="Pfam" id="PF14039">
    <property type="entry name" value="YusW"/>
    <property type="match status" value="1"/>
</dbReference>
<dbReference type="InterPro" id="IPR025623">
    <property type="entry name" value="YusW"/>
</dbReference>
<dbReference type="Proteomes" id="UP000002878">
    <property type="component" value="Chromosome"/>
</dbReference>
<proteinExistence type="predicted"/>
<dbReference type="AlphaFoldDB" id="I2C9Z5"/>
<evidence type="ECO:0000313" key="1">
    <source>
        <dbReference type="EMBL" id="AFJ63469.1"/>
    </source>
</evidence>
<dbReference type="PATRIC" id="fig|1126211.3.peg.3427"/>
<dbReference type="EMBL" id="CP003332">
    <property type="protein sequence ID" value="AFJ63469.1"/>
    <property type="molecule type" value="Genomic_DNA"/>
</dbReference>
<evidence type="ECO:0000313" key="2">
    <source>
        <dbReference type="Proteomes" id="UP000002878"/>
    </source>
</evidence>